<dbReference type="PROSITE" id="PS51257">
    <property type="entry name" value="PROKAR_LIPOPROTEIN"/>
    <property type="match status" value="1"/>
</dbReference>
<keyword evidence="1" id="KW-0812">Transmembrane</keyword>
<proteinExistence type="predicted"/>
<organism evidence="2 3">
    <name type="scientific">Tachysurus vachellii</name>
    <name type="common">Darkbarbel catfish</name>
    <name type="synonym">Pelteobagrus vachellii</name>
    <dbReference type="NCBI Taxonomy" id="175792"/>
    <lineage>
        <taxon>Eukaryota</taxon>
        <taxon>Metazoa</taxon>
        <taxon>Chordata</taxon>
        <taxon>Craniata</taxon>
        <taxon>Vertebrata</taxon>
        <taxon>Euteleostomi</taxon>
        <taxon>Actinopterygii</taxon>
        <taxon>Neopterygii</taxon>
        <taxon>Teleostei</taxon>
        <taxon>Ostariophysi</taxon>
        <taxon>Siluriformes</taxon>
        <taxon>Bagridae</taxon>
        <taxon>Tachysurus</taxon>
    </lineage>
</organism>
<reference evidence="2" key="1">
    <citation type="submission" date="2023-08" db="EMBL/GenBank/DDBJ databases">
        <title>Pelteobagrus vachellii genome.</title>
        <authorList>
            <person name="Liu H."/>
        </authorList>
    </citation>
    <scope>NUCLEOTIDE SEQUENCE</scope>
    <source>
        <strain evidence="2">PRFRI_2022a</strain>
        <tissue evidence="2">Muscle</tissue>
    </source>
</reference>
<dbReference type="PANTHER" id="PTHR40386:SF1">
    <property type="entry name" value="SMALL INTEGRAL MEMBRANE PROTEIN 26"/>
    <property type="match status" value="1"/>
</dbReference>
<dbReference type="InterPro" id="IPR038831">
    <property type="entry name" value="SMIM26"/>
</dbReference>
<gene>
    <name evidence="2" type="ORF">Q7C36_005616</name>
</gene>
<keyword evidence="1" id="KW-1133">Transmembrane helix</keyword>
<accession>A0AA88T214</accession>
<keyword evidence="3" id="KW-1185">Reference proteome</keyword>
<name>A0AA88T214_TACVA</name>
<dbReference type="Proteomes" id="UP001187315">
    <property type="component" value="Unassembled WGS sequence"/>
</dbReference>
<dbReference type="PANTHER" id="PTHR40386">
    <property type="entry name" value="SMALL INTEGRAL MEMBRANE PROTEIN 26"/>
    <property type="match status" value="1"/>
</dbReference>
<keyword evidence="1" id="KW-0472">Membrane</keyword>
<protein>
    <recommendedName>
        <fullName evidence="4">Small integral membrane protein 26</fullName>
    </recommendedName>
</protein>
<evidence type="ECO:0000313" key="3">
    <source>
        <dbReference type="Proteomes" id="UP001187315"/>
    </source>
</evidence>
<comment type="caution">
    <text evidence="2">The sequence shown here is derived from an EMBL/GenBank/DDBJ whole genome shotgun (WGS) entry which is preliminary data.</text>
</comment>
<dbReference type="EMBL" id="JAVHJS010000005">
    <property type="protein sequence ID" value="KAK2857697.1"/>
    <property type="molecule type" value="Genomic_DNA"/>
</dbReference>
<feature type="transmembrane region" description="Helical" evidence="1">
    <location>
        <begin position="12"/>
        <end position="32"/>
    </location>
</feature>
<dbReference type="AlphaFoldDB" id="A0AA88T214"/>
<evidence type="ECO:0000313" key="2">
    <source>
        <dbReference type="EMBL" id="KAK2857697.1"/>
    </source>
</evidence>
<evidence type="ECO:0000256" key="1">
    <source>
        <dbReference type="SAM" id="Phobius"/>
    </source>
</evidence>
<evidence type="ECO:0008006" key="4">
    <source>
        <dbReference type="Google" id="ProtNLM"/>
    </source>
</evidence>
<sequence>MLFDGLKWYKRTALIYAIGTWTLLGSCAYYTFFHCDERVIIPKEEEGIEEDAKPNVRIIKSSHMSAKITYKEDFVPYSTRFLKLFSSRAEDTSGSQNDEK</sequence>